<dbReference type="PANTHER" id="PTHR47894:SF4">
    <property type="entry name" value="HTH-TYPE TRANSCRIPTIONAL REGULATOR GADX"/>
    <property type="match status" value="1"/>
</dbReference>
<dbReference type="SMART" id="SM00342">
    <property type="entry name" value="HTH_ARAC"/>
    <property type="match status" value="1"/>
</dbReference>
<dbReference type="PANTHER" id="PTHR47894">
    <property type="entry name" value="HTH-TYPE TRANSCRIPTIONAL REGULATOR GADX"/>
    <property type="match status" value="1"/>
</dbReference>
<name>A0A559T9W9_SERFO</name>
<dbReference type="SUPFAM" id="SSF46689">
    <property type="entry name" value="Homeodomain-like"/>
    <property type="match status" value="1"/>
</dbReference>
<reference evidence="5" key="2">
    <citation type="submission" date="2019-08" db="EMBL/GenBank/DDBJ databases">
        <title>Investigation of anaerobic lignin degradation for improved lignocellulosic biofuels.</title>
        <authorList>
            <person name="Deangelis K.PhD."/>
        </authorList>
    </citation>
    <scope>NUCLEOTIDE SEQUENCE [LARGE SCALE GENOMIC DNA]</scope>
    <source>
        <strain evidence="5">128R</strain>
    </source>
</reference>
<dbReference type="InterPro" id="IPR020449">
    <property type="entry name" value="Tscrpt_reg_AraC-type_HTH"/>
</dbReference>
<feature type="domain" description="HTH araC/xylS-type" evidence="4">
    <location>
        <begin position="170"/>
        <end position="267"/>
    </location>
</feature>
<reference evidence="5" key="1">
    <citation type="submission" date="2019-06" db="EMBL/GenBank/DDBJ databases">
        <authorList>
            <person name="Deangelis K."/>
            <person name="Huntemann M."/>
            <person name="Clum A."/>
            <person name="Pillay M."/>
            <person name="Palaniappan K."/>
            <person name="Varghese N."/>
            <person name="Mikhailova N."/>
            <person name="Stamatis D."/>
            <person name="Reddy T."/>
            <person name="Daum C."/>
            <person name="Shapiro N."/>
            <person name="Ivanova N."/>
            <person name="Kyrpides N."/>
            <person name="Woyke T."/>
        </authorList>
    </citation>
    <scope>NUCLEOTIDE SEQUENCE [LARGE SCALE GENOMIC DNA]</scope>
    <source>
        <strain evidence="5">128R</strain>
    </source>
</reference>
<gene>
    <name evidence="5" type="ORF">FHU10_4031</name>
</gene>
<protein>
    <submittedName>
        <fullName evidence="5">AraC family transcriptional regulator</fullName>
    </submittedName>
</protein>
<keyword evidence="1" id="KW-0805">Transcription regulation</keyword>
<dbReference type="OrthoDB" id="9783876at2"/>
<dbReference type="Gene3D" id="1.10.10.60">
    <property type="entry name" value="Homeodomain-like"/>
    <property type="match status" value="1"/>
</dbReference>
<sequence>MERSINLCPGVGASAQIIQHTELLLPSLYFEQTNLFLIQQGQTRIRRNRQEVVAQAGELLIVEGGQTVDIINSLSDRGTFSCQLLICNPALFETVASAHIVPPPIPFTGVTTVPKLPCAFLHSFETTALALTLHESFPPAITRHKMCEILLWLAYLGIRFTHTEKNDLTQKVRRRLATDPHKIWTAAEVAESLMMSEVMLRRKLSAENTALRSLMIDVRMSSALALLQATDWPISTIAQHVGYESSSRFAERFRKRFGFAPTAIRGHQRIMQPASALPLSYQLLSTQEEE</sequence>
<dbReference type="InterPro" id="IPR018062">
    <property type="entry name" value="HTH_AraC-typ_CS"/>
</dbReference>
<dbReference type="GO" id="GO:0005829">
    <property type="term" value="C:cytosol"/>
    <property type="evidence" value="ECO:0007669"/>
    <property type="project" value="TreeGrafter"/>
</dbReference>
<dbReference type="EMBL" id="VISQ01000001">
    <property type="protein sequence ID" value="TVZ71404.1"/>
    <property type="molecule type" value="Genomic_DNA"/>
</dbReference>
<evidence type="ECO:0000256" key="2">
    <source>
        <dbReference type="ARBA" id="ARBA00023125"/>
    </source>
</evidence>
<dbReference type="InterPro" id="IPR018060">
    <property type="entry name" value="HTH_AraC"/>
</dbReference>
<dbReference type="GO" id="GO:0000976">
    <property type="term" value="F:transcription cis-regulatory region binding"/>
    <property type="evidence" value="ECO:0007669"/>
    <property type="project" value="TreeGrafter"/>
</dbReference>
<accession>A0A559T9W9</accession>
<dbReference type="PRINTS" id="PR00032">
    <property type="entry name" value="HTHARAC"/>
</dbReference>
<proteinExistence type="predicted"/>
<organism evidence="5">
    <name type="scientific">Serratia fonticola</name>
    <dbReference type="NCBI Taxonomy" id="47917"/>
    <lineage>
        <taxon>Bacteria</taxon>
        <taxon>Pseudomonadati</taxon>
        <taxon>Pseudomonadota</taxon>
        <taxon>Gammaproteobacteria</taxon>
        <taxon>Enterobacterales</taxon>
        <taxon>Yersiniaceae</taxon>
        <taxon>Serratia</taxon>
    </lineage>
</organism>
<evidence type="ECO:0000259" key="4">
    <source>
        <dbReference type="PROSITE" id="PS01124"/>
    </source>
</evidence>
<evidence type="ECO:0000313" key="5">
    <source>
        <dbReference type="EMBL" id="TVZ71404.1"/>
    </source>
</evidence>
<comment type="caution">
    <text evidence="5">The sequence shown here is derived from an EMBL/GenBank/DDBJ whole genome shotgun (WGS) entry which is preliminary data.</text>
</comment>
<dbReference type="AlphaFoldDB" id="A0A559T9W9"/>
<keyword evidence="2" id="KW-0238">DNA-binding</keyword>
<dbReference type="GO" id="GO:0003700">
    <property type="term" value="F:DNA-binding transcription factor activity"/>
    <property type="evidence" value="ECO:0007669"/>
    <property type="project" value="InterPro"/>
</dbReference>
<dbReference type="PROSITE" id="PS01124">
    <property type="entry name" value="HTH_ARAC_FAMILY_2"/>
    <property type="match status" value="1"/>
</dbReference>
<dbReference type="PROSITE" id="PS00041">
    <property type="entry name" value="HTH_ARAC_FAMILY_1"/>
    <property type="match status" value="1"/>
</dbReference>
<dbReference type="InterPro" id="IPR009057">
    <property type="entry name" value="Homeodomain-like_sf"/>
</dbReference>
<keyword evidence="3" id="KW-0804">Transcription</keyword>
<evidence type="ECO:0000256" key="3">
    <source>
        <dbReference type="ARBA" id="ARBA00023163"/>
    </source>
</evidence>
<dbReference type="Pfam" id="PF12833">
    <property type="entry name" value="HTH_18"/>
    <property type="match status" value="1"/>
</dbReference>
<evidence type="ECO:0000256" key="1">
    <source>
        <dbReference type="ARBA" id="ARBA00023015"/>
    </source>
</evidence>